<evidence type="ECO:0000313" key="2">
    <source>
        <dbReference type="EMBL" id="PHT45533.1"/>
    </source>
</evidence>
<dbReference type="EMBL" id="MLFT02000006">
    <property type="protein sequence ID" value="PHT45533.1"/>
    <property type="molecule type" value="Genomic_DNA"/>
</dbReference>
<dbReference type="Proteomes" id="UP000224567">
    <property type="component" value="Unassembled WGS sequence"/>
</dbReference>
<feature type="region of interest" description="Disordered" evidence="1">
    <location>
        <begin position="109"/>
        <end position="141"/>
    </location>
</feature>
<reference evidence="2 3" key="1">
    <citation type="journal article" date="2017" name="Genome Biol.">
        <title>New reference genome sequences of hot pepper reveal the massive evolution of plant disease-resistance genes by retroduplication.</title>
        <authorList>
            <person name="Kim S."/>
            <person name="Park J."/>
            <person name="Yeom S.I."/>
            <person name="Kim Y.M."/>
            <person name="Seo E."/>
            <person name="Kim K.T."/>
            <person name="Kim M.S."/>
            <person name="Lee J.M."/>
            <person name="Cheong K."/>
            <person name="Shin H.S."/>
            <person name="Kim S.B."/>
            <person name="Han K."/>
            <person name="Lee J."/>
            <person name="Park M."/>
            <person name="Lee H.A."/>
            <person name="Lee H.Y."/>
            <person name="Lee Y."/>
            <person name="Oh S."/>
            <person name="Lee J.H."/>
            <person name="Choi E."/>
            <person name="Choi E."/>
            <person name="Lee S.E."/>
            <person name="Jeon J."/>
            <person name="Kim H."/>
            <person name="Choi G."/>
            <person name="Song H."/>
            <person name="Lee J."/>
            <person name="Lee S.C."/>
            <person name="Kwon J.K."/>
            <person name="Lee H.Y."/>
            <person name="Koo N."/>
            <person name="Hong Y."/>
            <person name="Kim R.W."/>
            <person name="Kang W.H."/>
            <person name="Huh J.H."/>
            <person name="Kang B.C."/>
            <person name="Yang T.J."/>
            <person name="Lee Y.H."/>
            <person name="Bennetzen J.L."/>
            <person name="Choi D."/>
        </authorList>
    </citation>
    <scope>NUCLEOTIDE SEQUENCE [LARGE SCALE GENOMIC DNA]</scope>
    <source>
        <strain evidence="3">cv. PBC81</strain>
    </source>
</reference>
<protein>
    <submittedName>
        <fullName evidence="2">Uncharacterized protein</fullName>
    </submittedName>
</protein>
<accession>A0A2G2WJW4</accession>
<comment type="caution">
    <text evidence="2">The sequence shown here is derived from an EMBL/GenBank/DDBJ whole genome shotgun (WGS) entry which is preliminary data.</text>
</comment>
<feature type="compositionally biased region" description="Polar residues" evidence="1">
    <location>
        <begin position="109"/>
        <end position="125"/>
    </location>
</feature>
<gene>
    <name evidence="2" type="ORF">CQW23_14691</name>
</gene>
<reference evidence="3" key="2">
    <citation type="journal article" date="2017" name="J. Anim. Genet.">
        <title>Multiple reference genome sequences of hot pepper reveal the massive evolution of plant disease resistance genes by retroduplication.</title>
        <authorList>
            <person name="Kim S."/>
            <person name="Park J."/>
            <person name="Yeom S.-I."/>
            <person name="Kim Y.-M."/>
            <person name="Seo E."/>
            <person name="Kim K.-T."/>
            <person name="Kim M.-S."/>
            <person name="Lee J.M."/>
            <person name="Cheong K."/>
            <person name="Shin H.-S."/>
            <person name="Kim S.-B."/>
            <person name="Han K."/>
            <person name="Lee J."/>
            <person name="Park M."/>
            <person name="Lee H.-A."/>
            <person name="Lee H.-Y."/>
            <person name="Lee Y."/>
            <person name="Oh S."/>
            <person name="Lee J.H."/>
            <person name="Choi E."/>
            <person name="Choi E."/>
            <person name="Lee S.E."/>
            <person name="Jeon J."/>
            <person name="Kim H."/>
            <person name="Choi G."/>
            <person name="Song H."/>
            <person name="Lee J."/>
            <person name="Lee S.-C."/>
            <person name="Kwon J.-K."/>
            <person name="Lee H.-Y."/>
            <person name="Koo N."/>
            <person name="Hong Y."/>
            <person name="Kim R.W."/>
            <person name="Kang W.-H."/>
            <person name="Huh J.H."/>
            <person name="Kang B.-C."/>
            <person name="Yang T.-J."/>
            <person name="Lee Y.-H."/>
            <person name="Bennetzen J.L."/>
            <person name="Choi D."/>
        </authorList>
    </citation>
    <scope>NUCLEOTIDE SEQUENCE [LARGE SCALE GENOMIC DNA]</scope>
    <source>
        <strain evidence="3">cv. PBC81</strain>
    </source>
</reference>
<name>A0A2G2WJW4_CAPBA</name>
<evidence type="ECO:0000256" key="1">
    <source>
        <dbReference type="SAM" id="MobiDB-lite"/>
    </source>
</evidence>
<proteinExistence type="predicted"/>
<organism evidence="2 3">
    <name type="scientific">Capsicum baccatum</name>
    <name type="common">Peruvian pepper</name>
    <dbReference type="NCBI Taxonomy" id="33114"/>
    <lineage>
        <taxon>Eukaryota</taxon>
        <taxon>Viridiplantae</taxon>
        <taxon>Streptophyta</taxon>
        <taxon>Embryophyta</taxon>
        <taxon>Tracheophyta</taxon>
        <taxon>Spermatophyta</taxon>
        <taxon>Magnoliopsida</taxon>
        <taxon>eudicotyledons</taxon>
        <taxon>Gunneridae</taxon>
        <taxon>Pentapetalae</taxon>
        <taxon>asterids</taxon>
        <taxon>lamiids</taxon>
        <taxon>Solanales</taxon>
        <taxon>Solanaceae</taxon>
        <taxon>Solanoideae</taxon>
        <taxon>Capsiceae</taxon>
        <taxon>Capsicum</taxon>
    </lineage>
</organism>
<dbReference type="AlphaFoldDB" id="A0A2G2WJW4"/>
<sequence>MSRFKWLKKKQKLGPLVATSQGTESAPSFLEKTNLSSPIQHAPQPSQPVYSASHPAPIDKDTPHSSPKIFPESQLSPIDYLTSYPSLVCRDSSQLSPIGRDLSLPSPVVRSTSYSTPINQDSTQPALPDEAAPQKRSRRESNTHWVVDAIDSRNNVKKIKVKAKEVLNLIGDERIVIKFDVYEEPFGEARSLLLRFCGILACDCSLFPINFEKWSSLPMAYFNRVFEHIINI</sequence>
<feature type="region of interest" description="Disordered" evidence="1">
    <location>
        <begin position="1"/>
        <end position="72"/>
    </location>
</feature>
<keyword evidence="3" id="KW-1185">Reference proteome</keyword>
<feature type="compositionally biased region" description="Polar residues" evidence="1">
    <location>
        <begin position="18"/>
        <end position="50"/>
    </location>
</feature>
<feature type="compositionally biased region" description="Basic residues" evidence="1">
    <location>
        <begin position="1"/>
        <end position="12"/>
    </location>
</feature>
<evidence type="ECO:0000313" key="3">
    <source>
        <dbReference type="Proteomes" id="UP000224567"/>
    </source>
</evidence>
<dbReference type="OrthoDB" id="1301901at2759"/>